<dbReference type="KEGG" id="mtun:MTUNDRAET4_0015.2"/>
<dbReference type="Proteomes" id="UP000294360">
    <property type="component" value="Plasmid 3"/>
</dbReference>
<reference evidence="1 2" key="1">
    <citation type="submission" date="2019-03" db="EMBL/GenBank/DDBJ databases">
        <authorList>
            <person name="Kox A.R. M."/>
        </authorList>
    </citation>
    <scope>NUCLEOTIDE SEQUENCE [LARGE SCALE GENOMIC DNA]</scope>
    <source>
        <strain evidence="1">MTUNDRAET4 annotated genome</strain>
        <plasmid evidence="2">3</plasmid>
    </source>
</reference>
<evidence type="ECO:0000313" key="2">
    <source>
        <dbReference type="Proteomes" id="UP000294360"/>
    </source>
</evidence>
<dbReference type="EMBL" id="LR536452">
    <property type="protein sequence ID" value="VFU17402.1"/>
    <property type="molecule type" value="Genomic_DNA"/>
</dbReference>
<keyword evidence="1" id="KW-0614">Plasmid</keyword>
<gene>
    <name evidence="1" type="ORF">MTUNDRAET4_0015</name>
</gene>
<proteinExistence type="predicted"/>
<organism evidence="1 2">
    <name type="scientific">Methylocella tundrae</name>
    <dbReference type="NCBI Taxonomy" id="227605"/>
    <lineage>
        <taxon>Bacteria</taxon>
        <taxon>Pseudomonadati</taxon>
        <taxon>Pseudomonadota</taxon>
        <taxon>Alphaproteobacteria</taxon>
        <taxon>Hyphomicrobiales</taxon>
        <taxon>Beijerinckiaceae</taxon>
        <taxon>Methylocella</taxon>
    </lineage>
</organism>
<evidence type="ECO:0000313" key="1">
    <source>
        <dbReference type="EMBL" id="VFU17402.1"/>
    </source>
</evidence>
<dbReference type="AlphaFoldDB" id="A0A4U8Z7G4"/>
<protein>
    <recommendedName>
        <fullName evidence="3">Transposase</fullName>
    </recommendedName>
</protein>
<geneLocation type="plasmid" evidence="1 2">
    <name>3</name>
</geneLocation>
<evidence type="ECO:0008006" key="3">
    <source>
        <dbReference type="Google" id="ProtNLM"/>
    </source>
</evidence>
<sequence>MFGLTPKKFQSGETDVTGGITRVGDRMVSTLHTIVGEFARDNAILSDISSARQARRKCAILLAISAAMR</sequence>
<accession>A0A4U8Z7G4</accession>
<name>A0A4U8Z7G4_METTU</name>